<protein>
    <submittedName>
        <fullName evidence="2">Uncharacterized protein</fullName>
    </submittedName>
</protein>
<dbReference type="EMBL" id="JAAQHG020000014">
    <property type="protein sequence ID" value="KAL1586582.1"/>
    <property type="molecule type" value="Genomic_DNA"/>
</dbReference>
<evidence type="ECO:0000313" key="2">
    <source>
        <dbReference type="EMBL" id="KAL1586582.1"/>
    </source>
</evidence>
<proteinExistence type="predicted"/>
<keyword evidence="1" id="KW-0175">Coiled coil</keyword>
<feature type="coiled-coil region" evidence="1">
    <location>
        <begin position="54"/>
        <end position="109"/>
    </location>
</feature>
<evidence type="ECO:0000313" key="3">
    <source>
        <dbReference type="Proteomes" id="UP000803884"/>
    </source>
</evidence>
<sequence length="114" mass="13656">MCFYEQFLYQCSDWKWGNFRQHCQAEYRTGETCGSKFVFQTFGLQEKCKLCLKIDAKERRKAKHIDDYNRWRREPRRYSASIEKALGDIKSLENEIGQLKAEKADRSRAFGARR</sequence>
<evidence type="ECO:0000256" key="1">
    <source>
        <dbReference type="SAM" id="Coils"/>
    </source>
</evidence>
<reference evidence="2 3" key="1">
    <citation type="journal article" date="2020" name="Microbiol. Resour. Announc.">
        <title>Draft Genome Sequence of a Cladosporium Species Isolated from the Mesophotic Ascidian Didemnum maculosum.</title>
        <authorList>
            <person name="Gioti A."/>
            <person name="Siaperas R."/>
            <person name="Nikolaivits E."/>
            <person name="Le Goff G."/>
            <person name="Ouazzani J."/>
            <person name="Kotoulas G."/>
            <person name="Topakas E."/>
        </authorList>
    </citation>
    <scope>NUCLEOTIDE SEQUENCE [LARGE SCALE GENOMIC DNA]</scope>
    <source>
        <strain evidence="2 3">TM138-S3</strain>
    </source>
</reference>
<dbReference type="Proteomes" id="UP000803884">
    <property type="component" value="Unassembled WGS sequence"/>
</dbReference>
<dbReference type="RefSeq" id="XP_069229687.1">
    <property type="nucleotide sequence ID" value="XM_069373934.1"/>
</dbReference>
<gene>
    <name evidence="2" type="ORF">WHR41_05329</name>
</gene>
<accession>A0AB34KS19</accession>
<dbReference type="AlphaFoldDB" id="A0AB34KS19"/>
<keyword evidence="3" id="KW-1185">Reference proteome</keyword>
<name>A0AB34KS19_9PEZI</name>
<dbReference type="GeneID" id="96006772"/>
<comment type="caution">
    <text evidence="2">The sequence shown here is derived from an EMBL/GenBank/DDBJ whole genome shotgun (WGS) entry which is preliminary data.</text>
</comment>
<organism evidence="2 3">
    <name type="scientific">Cladosporium halotolerans</name>
    <dbReference type="NCBI Taxonomy" id="1052096"/>
    <lineage>
        <taxon>Eukaryota</taxon>
        <taxon>Fungi</taxon>
        <taxon>Dikarya</taxon>
        <taxon>Ascomycota</taxon>
        <taxon>Pezizomycotina</taxon>
        <taxon>Dothideomycetes</taxon>
        <taxon>Dothideomycetidae</taxon>
        <taxon>Cladosporiales</taxon>
        <taxon>Cladosporiaceae</taxon>
        <taxon>Cladosporium</taxon>
    </lineage>
</organism>